<proteinExistence type="predicted"/>
<accession>A0ACC0HSV1</accession>
<gene>
    <name evidence="1" type="ORF">LOK49_LG05G00353</name>
</gene>
<sequence>MEQETTMEKALLSEKSDVVKEKQSFERWSSYQYVKRAGSIIPTASLAGTEVSVNEIRSATASSDRYYPPSLHASLISSPEPDPNEQALIYQGGYEGDYGGISNEFQRQILDEVEIRELLIDHVGHRCWGSRPARHGKFMQWKTAMFMSEL</sequence>
<dbReference type="EMBL" id="CM045761">
    <property type="protein sequence ID" value="KAI8016231.1"/>
    <property type="molecule type" value="Genomic_DNA"/>
</dbReference>
<evidence type="ECO:0000313" key="2">
    <source>
        <dbReference type="Proteomes" id="UP001060215"/>
    </source>
</evidence>
<keyword evidence="2" id="KW-1185">Reference proteome</keyword>
<comment type="caution">
    <text evidence="1">The sequence shown here is derived from an EMBL/GenBank/DDBJ whole genome shotgun (WGS) entry which is preliminary data.</text>
</comment>
<organism evidence="1 2">
    <name type="scientific">Camellia lanceoleosa</name>
    <dbReference type="NCBI Taxonomy" id="1840588"/>
    <lineage>
        <taxon>Eukaryota</taxon>
        <taxon>Viridiplantae</taxon>
        <taxon>Streptophyta</taxon>
        <taxon>Embryophyta</taxon>
        <taxon>Tracheophyta</taxon>
        <taxon>Spermatophyta</taxon>
        <taxon>Magnoliopsida</taxon>
        <taxon>eudicotyledons</taxon>
        <taxon>Gunneridae</taxon>
        <taxon>Pentapetalae</taxon>
        <taxon>asterids</taxon>
        <taxon>Ericales</taxon>
        <taxon>Theaceae</taxon>
        <taxon>Camellia</taxon>
    </lineage>
</organism>
<reference evidence="1 2" key="1">
    <citation type="journal article" date="2022" name="Plant J.">
        <title>Chromosome-level genome of Camellia lanceoleosa provides a valuable resource for understanding genome evolution and self-incompatibility.</title>
        <authorList>
            <person name="Gong W."/>
            <person name="Xiao S."/>
            <person name="Wang L."/>
            <person name="Liao Z."/>
            <person name="Chang Y."/>
            <person name="Mo W."/>
            <person name="Hu G."/>
            <person name="Li W."/>
            <person name="Zhao G."/>
            <person name="Zhu H."/>
            <person name="Hu X."/>
            <person name="Ji K."/>
            <person name="Xiang X."/>
            <person name="Song Q."/>
            <person name="Yuan D."/>
            <person name="Jin S."/>
            <person name="Zhang L."/>
        </authorList>
    </citation>
    <scope>NUCLEOTIDE SEQUENCE [LARGE SCALE GENOMIC DNA]</scope>
    <source>
        <strain evidence="1">SQ_2022a</strain>
    </source>
</reference>
<name>A0ACC0HSV1_9ERIC</name>
<protein>
    <submittedName>
        <fullName evidence="1">Uncharacterized protein</fullName>
    </submittedName>
</protein>
<evidence type="ECO:0000313" key="1">
    <source>
        <dbReference type="EMBL" id="KAI8016231.1"/>
    </source>
</evidence>
<dbReference type="Proteomes" id="UP001060215">
    <property type="component" value="Chromosome 4"/>
</dbReference>